<protein>
    <submittedName>
        <fullName evidence="2">Uncharacterized protein</fullName>
    </submittedName>
</protein>
<feature type="transmembrane region" description="Helical" evidence="1">
    <location>
        <begin position="50"/>
        <end position="71"/>
    </location>
</feature>
<sequence>MYWLSIVLRLISTIFVFVPFLMINQIRKDLKKLDKEQVIPDEYIEKWKKLLSRMIVFCVIGTILGSVEIIFR</sequence>
<accession>A0ABN8KWB2</accession>
<evidence type="ECO:0000313" key="3">
    <source>
        <dbReference type="Proteomes" id="UP000838308"/>
    </source>
</evidence>
<name>A0ABN8KWB2_9BACI</name>
<reference evidence="2" key="1">
    <citation type="submission" date="2022-04" db="EMBL/GenBank/DDBJ databases">
        <authorList>
            <person name="Criscuolo A."/>
        </authorList>
    </citation>
    <scope>NUCLEOTIDE SEQUENCE</scope>
    <source>
        <strain evidence="2">CIP111895</strain>
    </source>
</reference>
<keyword evidence="3" id="KW-1185">Reference proteome</keyword>
<evidence type="ECO:0000313" key="2">
    <source>
        <dbReference type="EMBL" id="CAH2716730.1"/>
    </source>
</evidence>
<keyword evidence="1" id="KW-0472">Membrane</keyword>
<dbReference type="EMBL" id="CALBWS010000031">
    <property type="protein sequence ID" value="CAH2716730.1"/>
    <property type="molecule type" value="Genomic_DNA"/>
</dbReference>
<proteinExistence type="predicted"/>
<comment type="caution">
    <text evidence="2">The sequence shown here is derived from an EMBL/GenBank/DDBJ whole genome shotgun (WGS) entry which is preliminary data.</text>
</comment>
<gene>
    <name evidence="2" type="ORF">BACCIP111895_03918</name>
</gene>
<organism evidence="2 3">
    <name type="scientific">Neobacillus rhizosphaerae</name>
    <dbReference type="NCBI Taxonomy" id="2880965"/>
    <lineage>
        <taxon>Bacteria</taxon>
        <taxon>Bacillati</taxon>
        <taxon>Bacillota</taxon>
        <taxon>Bacilli</taxon>
        <taxon>Bacillales</taxon>
        <taxon>Bacillaceae</taxon>
        <taxon>Neobacillus</taxon>
    </lineage>
</organism>
<feature type="transmembrane region" description="Helical" evidence="1">
    <location>
        <begin position="6"/>
        <end position="23"/>
    </location>
</feature>
<keyword evidence="1" id="KW-1133">Transmembrane helix</keyword>
<keyword evidence="1" id="KW-0812">Transmembrane</keyword>
<dbReference type="Proteomes" id="UP000838308">
    <property type="component" value="Unassembled WGS sequence"/>
</dbReference>
<evidence type="ECO:0000256" key="1">
    <source>
        <dbReference type="SAM" id="Phobius"/>
    </source>
</evidence>